<evidence type="ECO:0000313" key="2">
    <source>
        <dbReference type="EMBL" id="GGW43931.1"/>
    </source>
</evidence>
<feature type="region of interest" description="Disordered" evidence="1">
    <location>
        <begin position="265"/>
        <end position="295"/>
    </location>
</feature>
<evidence type="ECO:0008006" key="4">
    <source>
        <dbReference type="Google" id="ProtNLM"/>
    </source>
</evidence>
<reference evidence="2" key="2">
    <citation type="submission" date="2020-09" db="EMBL/GenBank/DDBJ databases">
        <authorList>
            <person name="Sun Q."/>
            <person name="Kim S."/>
        </authorList>
    </citation>
    <scope>NUCLEOTIDE SEQUENCE</scope>
    <source>
        <strain evidence="2">KCTC 12113</strain>
    </source>
</reference>
<dbReference type="EMBL" id="BMWP01000024">
    <property type="protein sequence ID" value="GGW43931.1"/>
    <property type="molecule type" value="Genomic_DNA"/>
</dbReference>
<comment type="caution">
    <text evidence="2">The sequence shown here is derived from an EMBL/GenBank/DDBJ whole genome shotgun (WGS) entry which is preliminary data.</text>
</comment>
<feature type="region of interest" description="Disordered" evidence="1">
    <location>
        <begin position="1"/>
        <end position="20"/>
    </location>
</feature>
<organism evidence="2 3">
    <name type="scientific">Arenibacter certesii</name>
    <dbReference type="NCBI Taxonomy" id="228955"/>
    <lineage>
        <taxon>Bacteria</taxon>
        <taxon>Pseudomonadati</taxon>
        <taxon>Bacteroidota</taxon>
        <taxon>Flavobacteriia</taxon>
        <taxon>Flavobacteriales</taxon>
        <taxon>Flavobacteriaceae</taxon>
        <taxon>Arenibacter</taxon>
    </lineage>
</organism>
<evidence type="ECO:0000313" key="3">
    <source>
        <dbReference type="Proteomes" id="UP000634668"/>
    </source>
</evidence>
<name>A0A918J3T2_9FLAO</name>
<gene>
    <name evidence="2" type="ORF">GCM10007383_30590</name>
</gene>
<dbReference type="AlphaFoldDB" id="A0A918J3T2"/>
<evidence type="ECO:0000256" key="1">
    <source>
        <dbReference type="SAM" id="MobiDB-lite"/>
    </source>
</evidence>
<dbReference type="Proteomes" id="UP000634668">
    <property type="component" value="Unassembled WGS sequence"/>
</dbReference>
<reference evidence="2" key="1">
    <citation type="journal article" date="2014" name="Int. J. Syst. Evol. Microbiol.">
        <title>Complete genome sequence of Corynebacterium casei LMG S-19264T (=DSM 44701T), isolated from a smear-ripened cheese.</title>
        <authorList>
            <consortium name="US DOE Joint Genome Institute (JGI-PGF)"/>
            <person name="Walter F."/>
            <person name="Albersmeier A."/>
            <person name="Kalinowski J."/>
            <person name="Ruckert C."/>
        </authorList>
    </citation>
    <scope>NUCLEOTIDE SEQUENCE</scope>
    <source>
        <strain evidence="2">KCTC 12113</strain>
    </source>
</reference>
<accession>A0A918J3T2</accession>
<feature type="compositionally biased region" description="Low complexity" evidence="1">
    <location>
        <begin position="8"/>
        <end position="20"/>
    </location>
</feature>
<keyword evidence="3" id="KW-1185">Reference proteome</keyword>
<proteinExistence type="predicted"/>
<sequence>MPISKPHSSMASKNKGSSSALVDYLDKENQELEKMALSVPQREKEIEIRSRQQHFFNSYSDKIRGHEVTEKIDANISKLGKNDAKFFAPTINFSKGELKFLASKATDGRSIENTWQMNPKEFERFNQYLKEYSRKVMDNYAQNFMRQEKGLNDGSGLVYFAKIEHIRKYKGTDKKVQQGFVKSGEKKEGLQSHIHIIVSRKDKTQKMKLSPLSNEKSKIRTIGKNSYKVGFDRKKWIVENEKRFDKMFHYKRQEIEKFEVQNALKNGSMMEREATRKKLSKSQEKTHNNHKSLER</sequence>
<dbReference type="InterPro" id="IPR043766">
    <property type="entry name" value="BfmA-like"/>
</dbReference>
<dbReference type="Pfam" id="PF18976">
    <property type="entry name" value="DUF5712"/>
    <property type="match status" value="1"/>
</dbReference>
<protein>
    <recommendedName>
        <fullName evidence="4">Mobilization protein</fullName>
    </recommendedName>
</protein>
<feature type="compositionally biased region" description="Basic and acidic residues" evidence="1">
    <location>
        <begin position="270"/>
        <end position="295"/>
    </location>
</feature>